<dbReference type="AlphaFoldDB" id="A0A1I7YNG3"/>
<dbReference type="PROSITE" id="PS51465">
    <property type="entry name" value="KAZAL_2"/>
    <property type="match status" value="2"/>
</dbReference>
<dbReference type="InterPro" id="IPR036058">
    <property type="entry name" value="Kazal_dom_sf"/>
</dbReference>
<feature type="signal peptide" evidence="4">
    <location>
        <begin position="1"/>
        <end position="21"/>
    </location>
</feature>
<dbReference type="SUPFAM" id="SSF100895">
    <property type="entry name" value="Kazal-type serine protease inhibitors"/>
    <property type="match status" value="4"/>
</dbReference>
<dbReference type="Proteomes" id="UP000095287">
    <property type="component" value="Unplaced"/>
</dbReference>
<reference evidence="7" key="1">
    <citation type="submission" date="2016-11" db="UniProtKB">
        <authorList>
            <consortium name="WormBaseParasite"/>
        </authorList>
    </citation>
    <scope>IDENTIFICATION</scope>
</reference>
<accession>A0A1I7YNG3</accession>
<dbReference type="SMART" id="SM00280">
    <property type="entry name" value="KAZAL"/>
    <property type="match status" value="4"/>
</dbReference>
<dbReference type="PANTHER" id="PTHR10913">
    <property type="entry name" value="FOLLISTATIN-RELATED"/>
    <property type="match status" value="1"/>
</dbReference>
<dbReference type="InterPro" id="IPR050653">
    <property type="entry name" value="Prot_Inhib_GrowthFact_Antg"/>
</dbReference>
<feature type="chain" id="PRO_5009312396" evidence="4">
    <location>
        <begin position="22"/>
        <end position="220"/>
    </location>
</feature>
<feature type="domain" description="Kazal-like" evidence="5">
    <location>
        <begin position="24"/>
        <end position="74"/>
    </location>
</feature>
<dbReference type="GO" id="GO:0030154">
    <property type="term" value="P:cell differentiation"/>
    <property type="evidence" value="ECO:0007669"/>
    <property type="project" value="TreeGrafter"/>
</dbReference>
<sequence length="220" mass="24177">MNTAIVYALLIALGSVSNVYSFDFTLATQCSCPFVINPVCGVSRGETSTFMNECTLRCAQKGNPDLDKFYDGVCCSKNECSPVVNPVCDTRGEMHQNYCLFEKEQCLTQRLEGYHLDVDMSAPNCSCMQHCTDSFEPVCDTLGRTHSNVCVFSNAKCMAKAIHLGRCCGDLCTSDRKRVPICDSFGATHEDLCSFLIARCEAGKLSDSAIPQFRSFGHCN</sequence>
<dbReference type="InterPro" id="IPR002350">
    <property type="entry name" value="Kazal_dom"/>
</dbReference>
<dbReference type="Gene3D" id="3.30.60.30">
    <property type="match status" value="3"/>
</dbReference>
<keyword evidence="6" id="KW-1185">Reference proteome</keyword>
<organism evidence="6 7">
    <name type="scientific">Steinernema glaseri</name>
    <dbReference type="NCBI Taxonomy" id="37863"/>
    <lineage>
        <taxon>Eukaryota</taxon>
        <taxon>Metazoa</taxon>
        <taxon>Ecdysozoa</taxon>
        <taxon>Nematoda</taxon>
        <taxon>Chromadorea</taxon>
        <taxon>Rhabditida</taxon>
        <taxon>Tylenchina</taxon>
        <taxon>Panagrolaimomorpha</taxon>
        <taxon>Strongyloidoidea</taxon>
        <taxon>Steinernematidae</taxon>
        <taxon>Steinernema</taxon>
    </lineage>
</organism>
<evidence type="ECO:0000313" key="7">
    <source>
        <dbReference type="WBParaSite" id="L893_g18112.t1"/>
    </source>
</evidence>
<dbReference type="GO" id="GO:0005576">
    <property type="term" value="C:extracellular region"/>
    <property type="evidence" value="ECO:0007669"/>
    <property type="project" value="TreeGrafter"/>
</dbReference>
<feature type="domain" description="Kazal-like" evidence="5">
    <location>
        <begin position="119"/>
        <end position="167"/>
    </location>
</feature>
<keyword evidence="2" id="KW-0722">Serine protease inhibitor</keyword>
<keyword evidence="4" id="KW-0732">Signal</keyword>
<evidence type="ECO:0000256" key="3">
    <source>
        <dbReference type="ARBA" id="ARBA00023157"/>
    </source>
</evidence>
<dbReference type="Pfam" id="PF00050">
    <property type="entry name" value="Kazal_1"/>
    <property type="match status" value="1"/>
</dbReference>
<evidence type="ECO:0000313" key="6">
    <source>
        <dbReference type="Proteomes" id="UP000095287"/>
    </source>
</evidence>
<evidence type="ECO:0000259" key="5">
    <source>
        <dbReference type="PROSITE" id="PS51465"/>
    </source>
</evidence>
<keyword evidence="3" id="KW-1015">Disulfide bond</keyword>
<dbReference type="Pfam" id="PF07648">
    <property type="entry name" value="Kazal_2"/>
    <property type="match status" value="2"/>
</dbReference>
<evidence type="ECO:0000256" key="1">
    <source>
        <dbReference type="ARBA" id="ARBA00022690"/>
    </source>
</evidence>
<evidence type="ECO:0000256" key="2">
    <source>
        <dbReference type="ARBA" id="ARBA00022900"/>
    </source>
</evidence>
<protein>
    <submittedName>
        <fullName evidence="7">Kazal-like domain-containing protein</fullName>
    </submittedName>
</protein>
<keyword evidence="1" id="KW-0646">Protease inhibitor</keyword>
<evidence type="ECO:0000256" key="4">
    <source>
        <dbReference type="SAM" id="SignalP"/>
    </source>
</evidence>
<name>A0A1I7YNG3_9BILA</name>
<dbReference type="PANTHER" id="PTHR10913:SF45">
    <property type="entry name" value="FOLLISTATIN, ISOFORM A-RELATED"/>
    <property type="match status" value="1"/>
</dbReference>
<proteinExistence type="predicted"/>
<dbReference type="WBParaSite" id="L893_g18112.t1">
    <property type="protein sequence ID" value="L893_g18112.t1"/>
    <property type="gene ID" value="L893_g18112"/>
</dbReference>